<feature type="region of interest" description="Disordered" evidence="1">
    <location>
        <begin position="164"/>
        <end position="185"/>
    </location>
</feature>
<reference evidence="2" key="1">
    <citation type="submission" date="2023-03" db="EMBL/GenBank/DDBJ databases">
        <title>Massive genome expansion in bonnet fungi (Mycena s.s.) driven by repeated elements and novel gene families across ecological guilds.</title>
        <authorList>
            <consortium name="Lawrence Berkeley National Laboratory"/>
            <person name="Harder C.B."/>
            <person name="Miyauchi S."/>
            <person name="Viragh M."/>
            <person name="Kuo A."/>
            <person name="Thoen E."/>
            <person name="Andreopoulos B."/>
            <person name="Lu D."/>
            <person name="Skrede I."/>
            <person name="Drula E."/>
            <person name="Henrissat B."/>
            <person name="Morin E."/>
            <person name="Kohler A."/>
            <person name="Barry K."/>
            <person name="LaButti K."/>
            <person name="Morin E."/>
            <person name="Salamov A."/>
            <person name="Lipzen A."/>
            <person name="Mereny Z."/>
            <person name="Hegedus B."/>
            <person name="Baldrian P."/>
            <person name="Stursova M."/>
            <person name="Weitz H."/>
            <person name="Taylor A."/>
            <person name="Grigoriev I.V."/>
            <person name="Nagy L.G."/>
            <person name="Martin F."/>
            <person name="Kauserud H."/>
        </authorList>
    </citation>
    <scope>NUCLEOTIDE SEQUENCE</scope>
    <source>
        <strain evidence="2">CBHHK002</strain>
    </source>
</reference>
<evidence type="ECO:0000313" key="3">
    <source>
        <dbReference type="Proteomes" id="UP001218218"/>
    </source>
</evidence>
<dbReference type="AlphaFoldDB" id="A0AAD6ZJ54"/>
<comment type="caution">
    <text evidence="2">The sequence shown here is derived from an EMBL/GenBank/DDBJ whole genome shotgun (WGS) entry which is preliminary data.</text>
</comment>
<evidence type="ECO:0000313" key="2">
    <source>
        <dbReference type="EMBL" id="KAJ7325453.1"/>
    </source>
</evidence>
<proteinExistence type="predicted"/>
<gene>
    <name evidence="2" type="ORF">DFH08DRAFT_817130</name>
</gene>
<dbReference type="EMBL" id="JARIHO010000044">
    <property type="protein sequence ID" value="KAJ7325453.1"/>
    <property type="molecule type" value="Genomic_DNA"/>
</dbReference>
<sequence length="444" mass="50751">MTYTMLLEPRLHPEDASNATIEPLQTWFAEAGQLNARRQNKWLKEKATLLLVPPHDEWVKNLISTLALVLMQGKTWAAALFIKVLWCQSDFNMNRVNEPLELLRKAQVDSLKKPIRLERCIPRKISALDALVEDDVSHSEAEDSDSDPSDLFVDPEYTVSQENTPVLKRGWKSNQSHSPIPIEADGPLRSPNLVLTSKNKTAWCNELEGDPAVLRYVVSSPEGGERYPDMGSVIQQMKSVRRRIYNRNDFRDLVTSSGLQLIFETLCDEACASEVDPRLAESYRLHNWRNQLNLVWNDWSPQEIYAGKEWQKVCLFFLKNKLMPAKILNADGKAPTFNFLRALADNVWMIPRGTSPALAVFFLASLPNFLQAWELWLRGALLRAVIKIDDWSPGKLYRGLVATRAAKWPEILCPRNIICPPELQLLLNLNEEHQENPKLPHSSR</sequence>
<protein>
    <submittedName>
        <fullName evidence="2">Uncharacterized protein</fullName>
    </submittedName>
</protein>
<dbReference type="Proteomes" id="UP001218218">
    <property type="component" value="Unassembled WGS sequence"/>
</dbReference>
<name>A0AAD6ZJ54_9AGAR</name>
<evidence type="ECO:0000256" key="1">
    <source>
        <dbReference type="SAM" id="MobiDB-lite"/>
    </source>
</evidence>
<organism evidence="2 3">
    <name type="scientific">Mycena albidolilacea</name>
    <dbReference type="NCBI Taxonomy" id="1033008"/>
    <lineage>
        <taxon>Eukaryota</taxon>
        <taxon>Fungi</taxon>
        <taxon>Dikarya</taxon>
        <taxon>Basidiomycota</taxon>
        <taxon>Agaricomycotina</taxon>
        <taxon>Agaricomycetes</taxon>
        <taxon>Agaricomycetidae</taxon>
        <taxon>Agaricales</taxon>
        <taxon>Marasmiineae</taxon>
        <taxon>Mycenaceae</taxon>
        <taxon>Mycena</taxon>
    </lineage>
</organism>
<keyword evidence="3" id="KW-1185">Reference proteome</keyword>
<accession>A0AAD6ZJ54</accession>